<dbReference type="InterPro" id="IPR036420">
    <property type="entry name" value="BRCT_dom_sf"/>
</dbReference>
<organism evidence="3 4">
    <name type="scientific">Corynebacterium suicordis DSM 45110</name>
    <dbReference type="NCBI Taxonomy" id="1121369"/>
    <lineage>
        <taxon>Bacteria</taxon>
        <taxon>Bacillati</taxon>
        <taxon>Actinomycetota</taxon>
        <taxon>Actinomycetes</taxon>
        <taxon>Mycobacteriales</taxon>
        <taxon>Corynebacteriaceae</taxon>
        <taxon>Corynebacterium</taxon>
    </lineage>
</organism>
<dbReference type="Proteomes" id="UP000635902">
    <property type="component" value="Unassembled WGS sequence"/>
</dbReference>
<gene>
    <name evidence="3" type="ORF">IRY30_06735</name>
</gene>
<reference evidence="3 4" key="1">
    <citation type="submission" date="2020-10" db="EMBL/GenBank/DDBJ databases">
        <title>Novel species in genus Corynebacterium.</title>
        <authorList>
            <person name="Zhang G."/>
        </authorList>
    </citation>
    <scope>NUCLEOTIDE SEQUENCE [LARGE SCALE GENOMIC DNA]</scope>
    <source>
        <strain evidence="3 4">DSM 45110</strain>
    </source>
</reference>
<evidence type="ECO:0000313" key="4">
    <source>
        <dbReference type="Proteomes" id="UP000635902"/>
    </source>
</evidence>
<evidence type="ECO:0000256" key="1">
    <source>
        <dbReference type="SAM" id="MobiDB-lite"/>
    </source>
</evidence>
<protein>
    <submittedName>
        <fullName evidence="3">BRCT domain-containing protein</fullName>
    </submittedName>
</protein>
<evidence type="ECO:0000313" key="3">
    <source>
        <dbReference type="EMBL" id="MBF4553773.1"/>
    </source>
</evidence>
<evidence type="ECO:0000259" key="2">
    <source>
        <dbReference type="PROSITE" id="PS50172"/>
    </source>
</evidence>
<feature type="region of interest" description="Disordered" evidence="1">
    <location>
        <begin position="105"/>
        <end position="183"/>
    </location>
</feature>
<feature type="compositionally biased region" description="Low complexity" evidence="1">
    <location>
        <begin position="121"/>
        <end position="135"/>
    </location>
</feature>
<name>A0ABR9ZK16_9CORY</name>
<dbReference type="RefSeq" id="WP_194556674.1">
    <property type="nucleotide sequence ID" value="NZ_JADKMY010000002.1"/>
</dbReference>
<dbReference type="CDD" id="cd17748">
    <property type="entry name" value="BRCT_DNA_ligase_like"/>
    <property type="match status" value="1"/>
</dbReference>
<dbReference type="EMBL" id="JADKMY010000002">
    <property type="protein sequence ID" value="MBF4553773.1"/>
    <property type="molecule type" value="Genomic_DNA"/>
</dbReference>
<keyword evidence="4" id="KW-1185">Reference proteome</keyword>
<feature type="compositionally biased region" description="Acidic residues" evidence="1">
    <location>
        <begin position="169"/>
        <end position="179"/>
    </location>
</feature>
<dbReference type="PROSITE" id="PS50172">
    <property type="entry name" value="BRCT"/>
    <property type="match status" value="1"/>
</dbReference>
<sequence length="269" mass="28817">MSTPTLPARSAEVSITPESVQVTRSSVSSSLFPDAELSPSQLIGWDLQAPDGLSPGWIELLSRDDQEELVRTRVNFSPMHLEDFLAVHQRLTNLQAGYDLDDVREPAASSAAENQGKKTDSAANSSADSAQAAVSPDEWLSGAGDVGVASEEKSDKTPAPWAKVATPDEVPEANEDADIDNPIYGQNVTVTGDVEPYDKGDVWNMIADAGGTVGKNVTKKTTMLVVGEWASVTSKEKRARELQEKGQEIKIITFSEFLEAVGKEVAGKD</sequence>
<proteinExistence type="predicted"/>
<dbReference type="SUPFAM" id="SSF52113">
    <property type="entry name" value="BRCT domain"/>
    <property type="match status" value="1"/>
</dbReference>
<dbReference type="InterPro" id="IPR001357">
    <property type="entry name" value="BRCT_dom"/>
</dbReference>
<accession>A0ABR9ZK16</accession>
<dbReference type="Gene3D" id="3.40.50.10190">
    <property type="entry name" value="BRCT domain"/>
    <property type="match status" value="1"/>
</dbReference>
<comment type="caution">
    <text evidence="3">The sequence shown here is derived from an EMBL/GenBank/DDBJ whole genome shotgun (WGS) entry which is preliminary data.</text>
</comment>
<feature type="domain" description="BRCT" evidence="2">
    <location>
        <begin position="178"/>
        <end position="261"/>
    </location>
</feature>